<evidence type="ECO:0000313" key="1">
    <source>
        <dbReference type="EMBL" id="SNX47126.1"/>
    </source>
</evidence>
<accession>A0A240EF03</accession>
<organism evidence="1 2">
    <name type="scientific">Vibrio thalassae</name>
    <dbReference type="NCBI Taxonomy" id="1243014"/>
    <lineage>
        <taxon>Bacteria</taxon>
        <taxon>Pseudomonadati</taxon>
        <taxon>Pseudomonadota</taxon>
        <taxon>Gammaproteobacteria</taxon>
        <taxon>Vibrionales</taxon>
        <taxon>Vibrionaceae</taxon>
        <taxon>Vibrio</taxon>
    </lineage>
</organism>
<evidence type="ECO:0000313" key="2">
    <source>
        <dbReference type="Proteomes" id="UP000219336"/>
    </source>
</evidence>
<dbReference type="EMBL" id="OANU01000004">
    <property type="protein sequence ID" value="SNX47126.1"/>
    <property type="molecule type" value="Genomic_DNA"/>
</dbReference>
<sequence>MLHKKGPLPELMEGFLLTDCFNALKLSVKNLSEFSS</sequence>
<reference evidence="2" key="1">
    <citation type="submission" date="2016-06" db="EMBL/GenBank/DDBJ databases">
        <authorList>
            <person name="Rodrigo-Torres L."/>
            <person name="Arahal R.D."/>
            <person name="Lucena T."/>
        </authorList>
    </citation>
    <scope>NUCLEOTIDE SEQUENCE [LARGE SCALE GENOMIC DNA]</scope>
    <source>
        <strain evidence="2">CECT8203</strain>
    </source>
</reference>
<name>A0A240EF03_9VIBR</name>
<dbReference type="AlphaFoldDB" id="A0A240EF03"/>
<gene>
    <name evidence="1" type="ORF">VTH8203_00727</name>
</gene>
<protein>
    <submittedName>
        <fullName evidence="1">Uncharacterized protein</fullName>
    </submittedName>
</protein>
<keyword evidence="2" id="KW-1185">Reference proteome</keyword>
<dbReference type="Proteomes" id="UP000219336">
    <property type="component" value="Unassembled WGS sequence"/>
</dbReference>
<proteinExistence type="predicted"/>